<keyword evidence="1" id="KW-0472">Membrane</keyword>
<name>A0A1G1ZSK1_9BACT</name>
<dbReference type="STRING" id="1798410.A3H63_02555"/>
<gene>
    <name evidence="2" type="ORF">A3H63_02555</name>
</gene>
<organism evidence="2 3">
    <name type="scientific">Candidatus Harrisonbacteria bacterium RIFCSPLOWO2_02_FULL_45_10c</name>
    <dbReference type="NCBI Taxonomy" id="1798410"/>
    <lineage>
        <taxon>Bacteria</taxon>
        <taxon>Candidatus Harrisoniibacteriota</taxon>
    </lineage>
</organism>
<accession>A0A1G1ZSK1</accession>
<dbReference type="Proteomes" id="UP000176284">
    <property type="component" value="Unassembled WGS sequence"/>
</dbReference>
<sequence>MKKTIPKINAVIISAILLGFFSAFSTFGNEPIAFTVTPSLFKINLGPGENWNSGLKIFNNNSTDLTIHISTVNLNNESVPVLNEDSEIYGHSLANWIKFRDSTVTISGKQSVFLPFSLKLPADTSPGSHVAAILIGNQPLSEKTQELKSASFISSILSVRVSGEKRVGGGIKSFIAENNFYQEPKVKFLLNFENTGNVNLSPSGEIKIFNYLGEERGNILLSAEALSVLPQKSREFVFNWEGENSGIGMGRYKAAVALTFGDPIQNAAKETYFWIIPINLILGSLVIFFLLPLFLFFAVKTIKLYVHKIMEKEFSVSDLPLKNYQPVPVISAWNPLMIIMAICLLSAGAGVGIRYAVESRKPHFVDVPKPKLQQTASIIHQTYFLSVPENNNRFNEVEILKEDGGQMPFPELLRRFFPFFDKDFLSRTFDDDFTAFRHYDADGSWPGYVAKIKDHQVLAPVIAPILENYAGKFYPFQEDLGEFKNGNVFGIKTRYAVGSRPGASFNYGLFKDYLVISTNFEGFKLALRSLGAVP</sequence>
<comment type="caution">
    <text evidence="2">The sequence shown here is derived from an EMBL/GenBank/DDBJ whole genome shotgun (WGS) entry which is preliminary data.</text>
</comment>
<feature type="transmembrane region" description="Helical" evidence="1">
    <location>
        <begin position="336"/>
        <end position="357"/>
    </location>
</feature>
<keyword evidence="1" id="KW-1133">Transmembrane helix</keyword>
<dbReference type="EMBL" id="MHJM01000024">
    <property type="protein sequence ID" value="OGY67455.1"/>
    <property type="molecule type" value="Genomic_DNA"/>
</dbReference>
<keyword evidence="1" id="KW-0812">Transmembrane</keyword>
<evidence type="ECO:0000256" key="1">
    <source>
        <dbReference type="SAM" id="Phobius"/>
    </source>
</evidence>
<protein>
    <submittedName>
        <fullName evidence="2">Uncharacterized protein</fullName>
    </submittedName>
</protein>
<evidence type="ECO:0000313" key="3">
    <source>
        <dbReference type="Proteomes" id="UP000176284"/>
    </source>
</evidence>
<evidence type="ECO:0000313" key="2">
    <source>
        <dbReference type="EMBL" id="OGY67455.1"/>
    </source>
</evidence>
<dbReference type="AlphaFoldDB" id="A0A1G1ZSK1"/>
<reference evidence="2 3" key="1">
    <citation type="journal article" date="2016" name="Nat. Commun.">
        <title>Thousands of microbial genomes shed light on interconnected biogeochemical processes in an aquifer system.</title>
        <authorList>
            <person name="Anantharaman K."/>
            <person name="Brown C.T."/>
            <person name="Hug L.A."/>
            <person name="Sharon I."/>
            <person name="Castelle C.J."/>
            <person name="Probst A.J."/>
            <person name="Thomas B.C."/>
            <person name="Singh A."/>
            <person name="Wilkins M.J."/>
            <person name="Karaoz U."/>
            <person name="Brodie E.L."/>
            <person name="Williams K.H."/>
            <person name="Hubbard S.S."/>
            <person name="Banfield J.F."/>
        </authorList>
    </citation>
    <scope>NUCLEOTIDE SEQUENCE [LARGE SCALE GENOMIC DNA]</scope>
</reference>
<proteinExistence type="predicted"/>
<feature type="transmembrane region" description="Helical" evidence="1">
    <location>
        <begin position="272"/>
        <end position="299"/>
    </location>
</feature>